<keyword evidence="5" id="KW-0460">Magnesium</keyword>
<sequence>MIQLNRCNVVIDGQWGSTGKGKLTGYLYNKYPEITVAVCDFMPNAGHTYVSDDGVAHITKALPSAISFDHIENVIVGPHAVISESRVIEELSREQFATKKFTLHIHPLTTVLSDSDAAVERDTLNNIASTMQGSCASVVKKMWRRPEQAHLAKDNDKLKEFVCDTHKLMQRLLKHGKTALLETAQGFDLGLNNGFEWPYCTSRDCMVGRVLDNAGVSVKDCGSIIASLRTYPIRVGNTEGGNSGPCYNDQHEITWPELSARIGITVEEKTTVTKRVRRVFTWSDKQIKRFLNAVKPDYAFLNFVNYLNISEYSDFIADKGKLLADHGCKLSLLGTGPRNSDMITIQAMGWRCNECGMIIDTPNCGCDGCGSIDYT</sequence>
<evidence type="ECO:0000313" key="6">
    <source>
        <dbReference type="EMBL" id="KKL64486.1"/>
    </source>
</evidence>
<dbReference type="InterPro" id="IPR001114">
    <property type="entry name" value="Adenylosuccinate_synthetase"/>
</dbReference>
<dbReference type="GO" id="GO:0004019">
    <property type="term" value="F:adenylosuccinate synthase activity"/>
    <property type="evidence" value="ECO:0007669"/>
    <property type="project" value="InterPro"/>
</dbReference>
<evidence type="ECO:0000256" key="3">
    <source>
        <dbReference type="ARBA" id="ARBA00022741"/>
    </source>
</evidence>
<keyword evidence="3" id="KW-0547">Nucleotide-binding</keyword>
<dbReference type="GO" id="GO:0000166">
    <property type="term" value="F:nucleotide binding"/>
    <property type="evidence" value="ECO:0007669"/>
    <property type="project" value="UniProtKB-KW"/>
</dbReference>
<keyword evidence="1" id="KW-0436">Ligase</keyword>
<evidence type="ECO:0000256" key="4">
    <source>
        <dbReference type="ARBA" id="ARBA00022755"/>
    </source>
</evidence>
<dbReference type="SMART" id="SM00788">
    <property type="entry name" value="Adenylsucc_synt"/>
    <property type="match status" value="1"/>
</dbReference>
<accession>A0A0F9EE10</accession>
<dbReference type="GO" id="GO:0046040">
    <property type="term" value="P:IMP metabolic process"/>
    <property type="evidence" value="ECO:0007669"/>
    <property type="project" value="TreeGrafter"/>
</dbReference>
<evidence type="ECO:0000256" key="2">
    <source>
        <dbReference type="ARBA" id="ARBA00022723"/>
    </source>
</evidence>
<comment type="caution">
    <text evidence="6">The sequence shown here is derived from an EMBL/GenBank/DDBJ whole genome shotgun (WGS) entry which is preliminary data.</text>
</comment>
<evidence type="ECO:0008006" key="7">
    <source>
        <dbReference type="Google" id="ProtNLM"/>
    </source>
</evidence>
<keyword evidence="4" id="KW-0658">Purine biosynthesis</keyword>
<gene>
    <name evidence="6" type="ORF">LCGC14_2164520</name>
</gene>
<proteinExistence type="predicted"/>
<dbReference type="InterPro" id="IPR042109">
    <property type="entry name" value="Adenylosuccinate_synth_dom1"/>
</dbReference>
<dbReference type="PANTHER" id="PTHR11846">
    <property type="entry name" value="ADENYLOSUCCINATE SYNTHETASE"/>
    <property type="match status" value="1"/>
</dbReference>
<dbReference type="EMBL" id="LAZR01027826">
    <property type="protein sequence ID" value="KKL64486.1"/>
    <property type="molecule type" value="Genomic_DNA"/>
</dbReference>
<dbReference type="GO" id="GO:0005737">
    <property type="term" value="C:cytoplasm"/>
    <property type="evidence" value="ECO:0007669"/>
    <property type="project" value="TreeGrafter"/>
</dbReference>
<reference evidence="6" key="1">
    <citation type="journal article" date="2015" name="Nature">
        <title>Complex archaea that bridge the gap between prokaryotes and eukaryotes.</title>
        <authorList>
            <person name="Spang A."/>
            <person name="Saw J.H."/>
            <person name="Jorgensen S.L."/>
            <person name="Zaremba-Niedzwiedzka K."/>
            <person name="Martijn J."/>
            <person name="Lind A.E."/>
            <person name="van Eijk R."/>
            <person name="Schleper C."/>
            <person name="Guy L."/>
            <person name="Ettema T.J."/>
        </authorList>
    </citation>
    <scope>NUCLEOTIDE SEQUENCE</scope>
</reference>
<evidence type="ECO:0000256" key="1">
    <source>
        <dbReference type="ARBA" id="ARBA00022598"/>
    </source>
</evidence>
<dbReference type="GO" id="GO:0044208">
    <property type="term" value="P:'de novo' AMP biosynthetic process"/>
    <property type="evidence" value="ECO:0007669"/>
    <property type="project" value="TreeGrafter"/>
</dbReference>
<evidence type="ECO:0000256" key="5">
    <source>
        <dbReference type="ARBA" id="ARBA00022842"/>
    </source>
</evidence>
<protein>
    <recommendedName>
        <fullName evidence="7">Adenylosuccinate synthetase</fullName>
    </recommendedName>
</protein>
<dbReference type="Gene3D" id="1.10.300.10">
    <property type="entry name" value="Adenylosuccinate Synthetase, subunit A, domain 2"/>
    <property type="match status" value="1"/>
</dbReference>
<dbReference type="Pfam" id="PF00709">
    <property type="entry name" value="Adenylsucc_synt"/>
    <property type="match status" value="2"/>
</dbReference>
<dbReference type="InterPro" id="IPR027417">
    <property type="entry name" value="P-loop_NTPase"/>
</dbReference>
<feature type="non-terminal residue" evidence="6">
    <location>
        <position position="375"/>
    </location>
</feature>
<dbReference type="InterPro" id="IPR042110">
    <property type="entry name" value="Adenylosuccinate_synth_dom2"/>
</dbReference>
<name>A0A0F9EE10_9ZZZZ</name>
<dbReference type="SUPFAM" id="SSF52540">
    <property type="entry name" value="P-loop containing nucleoside triphosphate hydrolases"/>
    <property type="match status" value="1"/>
</dbReference>
<dbReference type="PANTHER" id="PTHR11846:SF0">
    <property type="entry name" value="ADENYLOSUCCINATE SYNTHETASE"/>
    <property type="match status" value="1"/>
</dbReference>
<dbReference type="GO" id="GO:0046872">
    <property type="term" value="F:metal ion binding"/>
    <property type="evidence" value="ECO:0007669"/>
    <property type="project" value="UniProtKB-KW"/>
</dbReference>
<dbReference type="Gene3D" id="3.40.440.10">
    <property type="entry name" value="Adenylosuccinate Synthetase, subunit A, domain 1"/>
    <property type="match status" value="2"/>
</dbReference>
<keyword evidence="2" id="KW-0479">Metal-binding</keyword>
<organism evidence="6">
    <name type="scientific">marine sediment metagenome</name>
    <dbReference type="NCBI Taxonomy" id="412755"/>
    <lineage>
        <taxon>unclassified sequences</taxon>
        <taxon>metagenomes</taxon>
        <taxon>ecological metagenomes</taxon>
    </lineage>
</organism>
<dbReference type="AlphaFoldDB" id="A0A0F9EE10"/>